<dbReference type="GeneID" id="63855312"/>
<protein>
    <submittedName>
        <fullName evidence="2">Uncharacterized protein</fullName>
    </submittedName>
</protein>
<dbReference type="Proteomes" id="UP000800039">
    <property type="component" value="Unassembled WGS sequence"/>
</dbReference>
<name>A0A9P4L4S0_9PLEO</name>
<dbReference type="EMBL" id="ML976618">
    <property type="protein sequence ID" value="KAF1842226.1"/>
    <property type="molecule type" value="Genomic_DNA"/>
</dbReference>
<keyword evidence="3" id="KW-1185">Reference proteome</keyword>
<evidence type="ECO:0000313" key="3">
    <source>
        <dbReference type="Proteomes" id="UP000800039"/>
    </source>
</evidence>
<feature type="region of interest" description="Disordered" evidence="1">
    <location>
        <begin position="18"/>
        <end position="54"/>
    </location>
</feature>
<dbReference type="RefSeq" id="XP_040784789.1">
    <property type="nucleotide sequence ID" value="XM_040938062.1"/>
</dbReference>
<dbReference type="OrthoDB" id="3786627at2759"/>
<gene>
    <name evidence="2" type="ORF">K460DRAFT_420157</name>
</gene>
<organism evidence="2 3">
    <name type="scientific">Cucurbitaria berberidis CBS 394.84</name>
    <dbReference type="NCBI Taxonomy" id="1168544"/>
    <lineage>
        <taxon>Eukaryota</taxon>
        <taxon>Fungi</taxon>
        <taxon>Dikarya</taxon>
        <taxon>Ascomycota</taxon>
        <taxon>Pezizomycotina</taxon>
        <taxon>Dothideomycetes</taxon>
        <taxon>Pleosporomycetidae</taxon>
        <taxon>Pleosporales</taxon>
        <taxon>Pleosporineae</taxon>
        <taxon>Cucurbitariaceae</taxon>
        <taxon>Cucurbitaria</taxon>
    </lineage>
</organism>
<reference evidence="2" key="1">
    <citation type="submission" date="2020-01" db="EMBL/GenBank/DDBJ databases">
        <authorList>
            <consortium name="DOE Joint Genome Institute"/>
            <person name="Haridas S."/>
            <person name="Albert R."/>
            <person name="Binder M."/>
            <person name="Bloem J."/>
            <person name="Labutti K."/>
            <person name="Salamov A."/>
            <person name="Andreopoulos B."/>
            <person name="Baker S.E."/>
            <person name="Barry K."/>
            <person name="Bills G."/>
            <person name="Bluhm B.H."/>
            <person name="Cannon C."/>
            <person name="Castanera R."/>
            <person name="Culley D.E."/>
            <person name="Daum C."/>
            <person name="Ezra D."/>
            <person name="Gonzalez J.B."/>
            <person name="Henrissat B."/>
            <person name="Kuo A."/>
            <person name="Liang C."/>
            <person name="Lipzen A."/>
            <person name="Lutzoni F."/>
            <person name="Magnuson J."/>
            <person name="Mondo S."/>
            <person name="Nolan M."/>
            <person name="Ohm R."/>
            <person name="Pangilinan J."/>
            <person name="Park H.-J."/>
            <person name="Ramirez L."/>
            <person name="Alfaro M."/>
            <person name="Sun H."/>
            <person name="Tritt A."/>
            <person name="Yoshinaga Y."/>
            <person name="Zwiers L.-H."/>
            <person name="Turgeon B.G."/>
            <person name="Goodwin S.B."/>
            <person name="Spatafora J.W."/>
            <person name="Crous P.W."/>
            <person name="Grigoriev I.V."/>
        </authorList>
    </citation>
    <scope>NUCLEOTIDE SEQUENCE</scope>
    <source>
        <strain evidence="2">CBS 394.84</strain>
    </source>
</reference>
<proteinExistence type="predicted"/>
<evidence type="ECO:0000313" key="2">
    <source>
        <dbReference type="EMBL" id="KAF1842226.1"/>
    </source>
</evidence>
<accession>A0A9P4L4S0</accession>
<sequence>MAPKSLLRYIFHHGAYSNSSTDASPLKLSESPHTEPTENPKDAVSNPPTTRLPPTTAQEAVLGDIVEAPNTDIDTDTHSITKTLTTLNLDIKNWETRDLIHATIDEARLATQAHLDTISTTLALLDALEGFSPTILVLRKEMEGKKLVCEGKLKVLQEVEGAAEQMHFGDESGAVAPASESQADI</sequence>
<evidence type="ECO:0000256" key="1">
    <source>
        <dbReference type="SAM" id="MobiDB-lite"/>
    </source>
</evidence>
<dbReference type="AlphaFoldDB" id="A0A9P4L4S0"/>
<feature type="compositionally biased region" description="Basic and acidic residues" evidence="1">
    <location>
        <begin position="30"/>
        <end position="41"/>
    </location>
</feature>
<comment type="caution">
    <text evidence="2">The sequence shown here is derived from an EMBL/GenBank/DDBJ whole genome shotgun (WGS) entry which is preliminary data.</text>
</comment>